<reference evidence="8 9" key="1">
    <citation type="submission" date="2023-11" db="EMBL/GenBank/DDBJ databases">
        <title>Peredibacter starrii A3.12.</title>
        <authorList>
            <person name="Mitchell R.J."/>
        </authorList>
    </citation>
    <scope>NUCLEOTIDE SEQUENCE [LARGE SCALE GENOMIC DNA]</scope>
    <source>
        <strain evidence="8 9">A3.12</strain>
    </source>
</reference>
<gene>
    <name evidence="8" type="ORF">SOO65_12030</name>
</gene>
<protein>
    <submittedName>
        <fullName evidence="8">Tyrosine-type recombinase/integrase</fullName>
    </submittedName>
</protein>
<dbReference type="PANTHER" id="PTHR30349">
    <property type="entry name" value="PHAGE INTEGRASE-RELATED"/>
    <property type="match status" value="1"/>
</dbReference>
<keyword evidence="9" id="KW-1185">Reference proteome</keyword>
<dbReference type="InterPro" id="IPR010998">
    <property type="entry name" value="Integrase_recombinase_N"/>
</dbReference>
<evidence type="ECO:0000256" key="5">
    <source>
        <dbReference type="PROSITE-ProRule" id="PRU01248"/>
    </source>
</evidence>
<dbReference type="InterPro" id="IPR013762">
    <property type="entry name" value="Integrase-like_cat_sf"/>
</dbReference>
<keyword evidence="2" id="KW-0229">DNA integration</keyword>
<dbReference type="GO" id="GO:0006310">
    <property type="term" value="P:DNA recombination"/>
    <property type="evidence" value="ECO:0007669"/>
    <property type="project" value="UniProtKB-KW"/>
</dbReference>
<keyword evidence="3 5" id="KW-0238">DNA-binding</keyword>
<evidence type="ECO:0000256" key="2">
    <source>
        <dbReference type="ARBA" id="ARBA00022908"/>
    </source>
</evidence>
<dbReference type="Pfam" id="PF02899">
    <property type="entry name" value="Phage_int_SAM_1"/>
    <property type="match status" value="1"/>
</dbReference>
<feature type="domain" description="Core-binding (CB)" evidence="7">
    <location>
        <begin position="21"/>
        <end position="99"/>
    </location>
</feature>
<evidence type="ECO:0000259" key="6">
    <source>
        <dbReference type="PROSITE" id="PS51898"/>
    </source>
</evidence>
<dbReference type="Proteomes" id="UP001324634">
    <property type="component" value="Chromosome"/>
</dbReference>
<dbReference type="Gene3D" id="1.10.443.10">
    <property type="entry name" value="Intergrase catalytic core"/>
    <property type="match status" value="1"/>
</dbReference>
<keyword evidence="1" id="KW-0159">Chromosome partition</keyword>
<evidence type="ECO:0000256" key="1">
    <source>
        <dbReference type="ARBA" id="ARBA00022829"/>
    </source>
</evidence>
<dbReference type="Pfam" id="PF00589">
    <property type="entry name" value="Phage_integrase"/>
    <property type="match status" value="1"/>
</dbReference>
<feature type="domain" description="Tyr recombinase" evidence="6">
    <location>
        <begin position="121"/>
        <end position="310"/>
    </location>
</feature>
<evidence type="ECO:0000256" key="3">
    <source>
        <dbReference type="ARBA" id="ARBA00023125"/>
    </source>
</evidence>
<evidence type="ECO:0000313" key="9">
    <source>
        <dbReference type="Proteomes" id="UP001324634"/>
    </source>
</evidence>
<dbReference type="InterPro" id="IPR044068">
    <property type="entry name" value="CB"/>
</dbReference>
<dbReference type="SUPFAM" id="SSF56349">
    <property type="entry name" value="DNA breaking-rejoining enzymes"/>
    <property type="match status" value="1"/>
</dbReference>
<dbReference type="InterPro" id="IPR004107">
    <property type="entry name" value="Integrase_SAM-like_N"/>
</dbReference>
<dbReference type="AlphaFoldDB" id="A0AAX4HJM7"/>
<accession>A0AAX4HJM7</accession>
<dbReference type="KEGG" id="psti:SOO65_12030"/>
<dbReference type="PROSITE" id="PS51898">
    <property type="entry name" value="TYR_RECOMBINASE"/>
    <property type="match status" value="1"/>
</dbReference>
<dbReference type="GO" id="GO:0003677">
    <property type="term" value="F:DNA binding"/>
    <property type="evidence" value="ECO:0007669"/>
    <property type="project" value="UniProtKB-UniRule"/>
</dbReference>
<dbReference type="PROSITE" id="PS51900">
    <property type="entry name" value="CB"/>
    <property type="match status" value="1"/>
</dbReference>
<organism evidence="8 9">
    <name type="scientific">Peredibacter starrii</name>
    <dbReference type="NCBI Taxonomy" id="28202"/>
    <lineage>
        <taxon>Bacteria</taxon>
        <taxon>Pseudomonadati</taxon>
        <taxon>Bdellovibrionota</taxon>
        <taxon>Bacteriovoracia</taxon>
        <taxon>Bacteriovoracales</taxon>
        <taxon>Bacteriovoracaceae</taxon>
        <taxon>Peredibacter</taxon>
    </lineage>
</organism>
<evidence type="ECO:0000259" key="7">
    <source>
        <dbReference type="PROSITE" id="PS51900"/>
    </source>
</evidence>
<evidence type="ECO:0000256" key="4">
    <source>
        <dbReference type="ARBA" id="ARBA00023172"/>
    </source>
</evidence>
<evidence type="ECO:0000313" key="8">
    <source>
        <dbReference type="EMBL" id="WPU63416.1"/>
    </source>
</evidence>
<dbReference type="PANTHER" id="PTHR30349:SF81">
    <property type="entry name" value="TYROSINE RECOMBINASE XERC"/>
    <property type="match status" value="1"/>
</dbReference>
<sequence length="311" mass="36175">MNLEVFSDFKLTKSGRVDRNKLYYGFIHNFSSEHTRDAYTRDLRKFLGFLQDHFRFIDETRVEHAHVVAFKDLLLKEDYSPRSVNRILATLWSFYDYLMDLDLIEKNPVGRVKRFSIPKEVKTQDLSDEEVVHLLAAINTDLPSGKLHKAILTLFFTTGMRHREVSHLQFKNLDEQNGFTVVKYFAKGHREMVTPLNPKAEAALSEYLQWAESAGYTMTQDDYIFRGTKNNVNRPLDPKTLNYIIKRYAKMIGVRGDITIHSARSTVIGMLLDKGHALERVADFVGHRDISMTKAYNKRRQKIHQSLSLDL</sequence>
<dbReference type="GO" id="GO:0015074">
    <property type="term" value="P:DNA integration"/>
    <property type="evidence" value="ECO:0007669"/>
    <property type="project" value="UniProtKB-KW"/>
</dbReference>
<dbReference type="InterPro" id="IPR050090">
    <property type="entry name" value="Tyrosine_recombinase_XerCD"/>
</dbReference>
<dbReference type="InterPro" id="IPR011010">
    <property type="entry name" value="DNA_brk_join_enz"/>
</dbReference>
<dbReference type="EMBL" id="CP139487">
    <property type="protein sequence ID" value="WPU63416.1"/>
    <property type="molecule type" value="Genomic_DNA"/>
</dbReference>
<dbReference type="Gene3D" id="1.10.150.130">
    <property type="match status" value="1"/>
</dbReference>
<proteinExistence type="predicted"/>
<dbReference type="GO" id="GO:0007059">
    <property type="term" value="P:chromosome segregation"/>
    <property type="evidence" value="ECO:0007669"/>
    <property type="project" value="UniProtKB-KW"/>
</dbReference>
<name>A0AAX4HJM7_9BACT</name>
<dbReference type="InterPro" id="IPR002104">
    <property type="entry name" value="Integrase_catalytic"/>
</dbReference>
<dbReference type="RefSeq" id="WP_321390085.1">
    <property type="nucleotide sequence ID" value="NZ_CP139487.1"/>
</dbReference>
<keyword evidence="4" id="KW-0233">DNA recombination</keyword>